<proteinExistence type="predicted"/>
<dbReference type="Gene3D" id="3.90.660.10">
    <property type="match status" value="1"/>
</dbReference>
<dbReference type="InterPro" id="IPR036188">
    <property type="entry name" value="FAD/NAD-bd_sf"/>
</dbReference>
<keyword evidence="4" id="KW-1185">Reference proteome</keyword>
<dbReference type="SUPFAM" id="SSF51905">
    <property type="entry name" value="FAD/NAD(P)-binding domain"/>
    <property type="match status" value="1"/>
</dbReference>
<dbReference type="AlphaFoldDB" id="A0A3D8SK00"/>
<feature type="region of interest" description="Disordered" evidence="1">
    <location>
        <begin position="1"/>
        <end position="99"/>
    </location>
</feature>
<evidence type="ECO:0000313" key="3">
    <source>
        <dbReference type="EMBL" id="RDW86606.1"/>
    </source>
</evidence>
<reference evidence="3 4" key="1">
    <citation type="journal article" date="2018" name="IMA Fungus">
        <title>IMA Genome-F 9: Draft genome sequence of Annulohypoxylon stygium, Aspergillus mulundensis, Berkeleyomyces basicola (syn. Thielaviopsis basicola), Ceratocystis smalleyi, two Cercospora beticola strains, Coleophoma cylindrospora, Fusarium fracticaudum, Phialophora cf. hyalina, and Morchella septimelata.</title>
        <authorList>
            <person name="Wingfield B.D."/>
            <person name="Bills G.F."/>
            <person name="Dong Y."/>
            <person name="Huang W."/>
            <person name="Nel W.J."/>
            <person name="Swalarsk-Parry B.S."/>
            <person name="Vaghefi N."/>
            <person name="Wilken P.M."/>
            <person name="An Z."/>
            <person name="de Beer Z.W."/>
            <person name="De Vos L."/>
            <person name="Chen L."/>
            <person name="Duong T.A."/>
            <person name="Gao Y."/>
            <person name="Hammerbacher A."/>
            <person name="Kikkert J.R."/>
            <person name="Li Y."/>
            <person name="Li H."/>
            <person name="Li K."/>
            <person name="Li Q."/>
            <person name="Liu X."/>
            <person name="Ma X."/>
            <person name="Naidoo K."/>
            <person name="Pethybridge S.J."/>
            <person name="Sun J."/>
            <person name="Steenkamp E.T."/>
            <person name="van der Nest M.A."/>
            <person name="van Wyk S."/>
            <person name="Wingfield M.J."/>
            <person name="Xiong C."/>
            <person name="Yue Q."/>
            <person name="Zhang X."/>
        </authorList>
    </citation>
    <scope>NUCLEOTIDE SEQUENCE [LARGE SCALE GENOMIC DNA]</scope>
    <source>
        <strain evidence="3 4">DSM 5745</strain>
    </source>
</reference>
<dbReference type="Proteomes" id="UP000256690">
    <property type="component" value="Unassembled WGS sequence"/>
</dbReference>
<organism evidence="3 4">
    <name type="scientific">Aspergillus mulundensis</name>
    <dbReference type="NCBI Taxonomy" id="1810919"/>
    <lineage>
        <taxon>Eukaryota</taxon>
        <taxon>Fungi</taxon>
        <taxon>Dikarya</taxon>
        <taxon>Ascomycota</taxon>
        <taxon>Pezizomycotina</taxon>
        <taxon>Eurotiomycetes</taxon>
        <taxon>Eurotiomycetidae</taxon>
        <taxon>Eurotiales</taxon>
        <taxon>Aspergillaceae</taxon>
        <taxon>Aspergillus</taxon>
        <taxon>Aspergillus subgen. Nidulantes</taxon>
    </lineage>
</organism>
<dbReference type="OrthoDB" id="7777654at2759"/>
<dbReference type="GO" id="GO:0016491">
    <property type="term" value="F:oxidoreductase activity"/>
    <property type="evidence" value="ECO:0007669"/>
    <property type="project" value="InterPro"/>
</dbReference>
<gene>
    <name evidence="3" type="ORF">DSM5745_03248</name>
</gene>
<evidence type="ECO:0000313" key="4">
    <source>
        <dbReference type="Proteomes" id="UP000256690"/>
    </source>
</evidence>
<dbReference type="GeneID" id="38113618"/>
<feature type="domain" description="Amine oxidase" evidence="2">
    <location>
        <begin position="276"/>
        <end position="355"/>
    </location>
</feature>
<comment type="caution">
    <text evidence="3">The sequence shown here is derived from an EMBL/GenBank/DDBJ whole genome shotgun (WGS) entry which is preliminary data.</text>
</comment>
<sequence length="370" mass="41128">MAMRMTTTRSMSPVGAPPRKLTHEEAGQITGRAWDLFVKRRRPELPPRVPPAPRPAGQCPHHQARSRAARQDLLPRPVRRDQTPTHARRGRHARSLTPAHLGREHGELEPVGHGPVARPHVVQLRELRPHLDDLQAPRRAVRAGEADLRRCRAPRTAVLVPDADPGGARHRQCRCEWAGRGAERPRPRWREDVPRAPGGVHDPAERAVVHSIHACSVGAAPGGRGGRAREFHDEDPRRGGGVGARLVEWNAVSESADVRDERGVYVPARDPDKSVDAFQKLHPMEVKKMVFHDWVTDRWALGGPAWWRPGYMSKYQEELQSRHGNVLFASADWAHGWRAAIDGALEQGCLAAQEVVGEIQPAQGAVKAEF</sequence>
<dbReference type="InterPro" id="IPR002937">
    <property type="entry name" value="Amino_oxidase"/>
</dbReference>
<evidence type="ECO:0000256" key="1">
    <source>
        <dbReference type="SAM" id="MobiDB-lite"/>
    </source>
</evidence>
<dbReference type="Pfam" id="PF01593">
    <property type="entry name" value="Amino_oxidase"/>
    <property type="match status" value="1"/>
</dbReference>
<feature type="compositionally biased region" description="Basic and acidic residues" evidence="1">
    <location>
        <begin position="227"/>
        <end position="238"/>
    </location>
</feature>
<accession>A0A3D8SK00</accession>
<protein>
    <recommendedName>
        <fullName evidence="2">Amine oxidase domain-containing protein</fullName>
    </recommendedName>
</protein>
<dbReference type="Gene3D" id="3.50.50.60">
    <property type="entry name" value="FAD/NAD(P)-binding domain"/>
    <property type="match status" value="1"/>
</dbReference>
<feature type="region of interest" description="Disordered" evidence="1">
    <location>
        <begin position="219"/>
        <end position="239"/>
    </location>
</feature>
<name>A0A3D8SK00_9EURO</name>
<dbReference type="STRING" id="1810919.A0A3D8SK00"/>
<dbReference type="RefSeq" id="XP_026606130.1">
    <property type="nucleotide sequence ID" value="XM_026745264.1"/>
</dbReference>
<dbReference type="EMBL" id="PVWQ01000003">
    <property type="protein sequence ID" value="RDW86606.1"/>
    <property type="molecule type" value="Genomic_DNA"/>
</dbReference>
<evidence type="ECO:0000259" key="2">
    <source>
        <dbReference type="Pfam" id="PF01593"/>
    </source>
</evidence>
<feature type="compositionally biased region" description="Low complexity" evidence="1">
    <location>
        <begin position="1"/>
        <end position="12"/>
    </location>
</feature>